<sequence>MLGSSSFGSEVVEVVAASFDYGIELRASLERAWHLMASLASHGRRVFSRCDGWTKATARFGDHRVTTASVAVLGFSMIHPMRMFKSIDQKALVMCLSKTCLCFGKRTVKVGGILGSL</sequence>
<name>A0ABP0IU08_9DINO</name>
<dbReference type="EMBL" id="CAXAMN010003780">
    <property type="protein sequence ID" value="CAK9006183.1"/>
    <property type="molecule type" value="Genomic_DNA"/>
</dbReference>
<evidence type="ECO:0000313" key="1">
    <source>
        <dbReference type="EMBL" id="CAK9005570.1"/>
    </source>
</evidence>
<protein>
    <submittedName>
        <fullName evidence="1">Uncharacterized protein</fullName>
    </submittedName>
</protein>
<evidence type="ECO:0000313" key="2">
    <source>
        <dbReference type="EMBL" id="CAK9006183.1"/>
    </source>
</evidence>
<evidence type="ECO:0000313" key="3">
    <source>
        <dbReference type="Proteomes" id="UP001642484"/>
    </source>
</evidence>
<accession>A0ABP0IU08</accession>
<keyword evidence="3" id="KW-1185">Reference proteome</keyword>
<organism evidence="1 3">
    <name type="scientific">Durusdinium trenchii</name>
    <dbReference type="NCBI Taxonomy" id="1381693"/>
    <lineage>
        <taxon>Eukaryota</taxon>
        <taxon>Sar</taxon>
        <taxon>Alveolata</taxon>
        <taxon>Dinophyceae</taxon>
        <taxon>Suessiales</taxon>
        <taxon>Symbiodiniaceae</taxon>
        <taxon>Durusdinium</taxon>
    </lineage>
</organism>
<dbReference type="EMBL" id="CAXAMN010003669">
    <property type="protein sequence ID" value="CAK9005570.1"/>
    <property type="molecule type" value="Genomic_DNA"/>
</dbReference>
<comment type="caution">
    <text evidence="1">The sequence shown here is derived from an EMBL/GenBank/DDBJ whole genome shotgun (WGS) entry which is preliminary data.</text>
</comment>
<proteinExistence type="predicted"/>
<reference evidence="1 3" key="1">
    <citation type="submission" date="2024-02" db="EMBL/GenBank/DDBJ databases">
        <authorList>
            <person name="Chen Y."/>
            <person name="Shah S."/>
            <person name="Dougan E. K."/>
            <person name="Thang M."/>
            <person name="Chan C."/>
        </authorList>
    </citation>
    <scope>NUCLEOTIDE SEQUENCE [LARGE SCALE GENOMIC DNA]</scope>
</reference>
<gene>
    <name evidence="1" type="ORF">CCMP2556_LOCUS8112</name>
    <name evidence="2" type="ORF">CCMP2556_LOCUS8363</name>
</gene>
<dbReference type="Proteomes" id="UP001642484">
    <property type="component" value="Unassembled WGS sequence"/>
</dbReference>